<dbReference type="RefSeq" id="WP_006502325.1">
    <property type="nucleotide sequence ID" value="NZ_BAGZ01000005.1"/>
</dbReference>
<evidence type="ECO:0000313" key="16">
    <source>
        <dbReference type="EMBL" id="GAB77573.1"/>
    </source>
</evidence>
<reference evidence="16 17" key="1">
    <citation type="submission" date="2012-08" db="EMBL/GenBank/DDBJ databases">
        <title>Whole genome shotgun sequence of Austwickia chelonae NBRC 105200.</title>
        <authorList>
            <person name="Yoshida I."/>
            <person name="Hosoyama A."/>
            <person name="Tsuchikane K."/>
            <person name="Katsumata H."/>
            <person name="Ando Y."/>
            <person name="Ohji S."/>
            <person name="Hamada M."/>
            <person name="Tamura T."/>
            <person name="Yamazoe A."/>
            <person name="Yamazaki S."/>
            <person name="Fujita N."/>
        </authorList>
    </citation>
    <scope>NUCLEOTIDE SEQUENCE [LARGE SCALE GENOMIC DNA]</scope>
    <source>
        <strain evidence="16 17">NBRC 105200</strain>
    </source>
</reference>
<dbReference type="Gene3D" id="3.50.50.60">
    <property type="entry name" value="FAD/NAD(P)-binding domain"/>
    <property type="match status" value="1"/>
</dbReference>
<comment type="cofactor">
    <cofactor evidence="1">
        <name>FAD</name>
        <dbReference type="ChEBI" id="CHEBI:57692"/>
    </cofactor>
</comment>
<evidence type="ECO:0000256" key="4">
    <source>
        <dbReference type="ARBA" id="ARBA00012173"/>
    </source>
</evidence>
<dbReference type="STRING" id="100225.SAMN05421595_1411"/>
<sequence>MMSTAPAAVIVGSGLAGLVTALELARPCVVVTAGTFASECSSDLAQGGIAAVVGPDDDIDLHVQDTLTAGAGLCEPDVVRRIVSCGPQVVDYLQRLGVPFDRSPDGMLILGLEGAHCRRRIVHVDGDSTGHAVTAAVARAVRTAPWITVLEHTRARRLLWDTDGVVDGVVVEGAASGTIPAGQIVLATGGIGGLFARTTNPRASWGSGLALGLRAGALAQDLEMVQFHPTALAVGTDPMPLVSEAVRGDGARLIDERGRHLLEDDLAPRDIVSRAVADRLDQGGTVYLDTPAAYGESFSRRFPTVAAQCAAAGLDPATAPLPVCPAAHYHMGGLAVDGDGRTTVPGLWAVGEVAATGLHGANRLASNSLLEAVVTARATASALRARIDLDTRRRSSPSASRTSRFVLHEGSGPESSRCGRSGPDEEMRRLMDRHCGVLRDEQRLHTALSSLGPGALHDDAHLVALMILWSALSRTESRGAHRRIDCSGSGAPAHTLFTAAEVLARIEVAAAQNRSA</sequence>
<dbReference type="InterPro" id="IPR003953">
    <property type="entry name" value="FAD-dep_OxRdtase_2_FAD-bd"/>
</dbReference>
<evidence type="ECO:0000259" key="14">
    <source>
        <dbReference type="Pfam" id="PF00890"/>
    </source>
</evidence>
<keyword evidence="7" id="KW-0662">Pyridine nucleotide biosynthesis</keyword>
<evidence type="ECO:0000256" key="11">
    <source>
        <dbReference type="ARBA" id="ARBA00030386"/>
    </source>
</evidence>
<protein>
    <recommendedName>
        <fullName evidence="5">L-aspartate oxidase</fullName>
        <ecNumber evidence="4">1.4.3.16</ecNumber>
    </recommendedName>
    <alternativeName>
        <fullName evidence="11">Quinolinate synthase B</fullName>
    </alternativeName>
</protein>
<evidence type="ECO:0000259" key="15">
    <source>
        <dbReference type="Pfam" id="PF02910"/>
    </source>
</evidence>
<dbReference type="eggNOG" id="COG0029">
    <property type="taxonomic scope" value="Bacteria"/>
</dbReference>
<dbReference type="Pfam" id="PF00890">
    <property type="entry name" value="FAD_binding_2"/>
    <property type="match status" value="1"/>
</dbReference>
<gene>
    <name evidence="16" type="primary">nadB</name>
    <name evidence="16" type="ORF">AUCHE_05_04860</name>
</gene>
<evidence type="ECO:0000256" key="12">
    <source>
        <dbReference type="ARBA" id="ARBA00048305"/>
    </source>
</evidence>
<dbReference type="NCBIfam" id="NF005701">
    <property type="entry name" value="PRK07512.1"/>
    <property type="match status" value="1"/>
</dbReference>
<name>K6V5U0_9MICO</name>
<evidence type="ECO:0000256" key="13">
    <source>
        <dbReference type="SAM" id="MobiDB-lite"/>
    </source>
</evidence>
<dbReference type="Proteomes" id="UP000008495">
    <property type="component" value="Unassembled WGS sequence"/>
</dbReference>
<dbReference type="SUPFAM" id="SSF56425">
    <property type="entry name" value="Succinate dehydrogenase/fumarate reductase flavoprotein, catalytic domain"/>
    <property type="match status" value="1"/>
</dbReference>
<comment type="function">
    <text evidence="10">Catalyzes the oxidation of L-aspartate to iminoaspartate, the first step in the de novo biosynthesis of NAD(+).</text>
</comment>
<evidence type="ECO:0000256" key="5">
    <source>
        <dbReference type="ARBA" id="ARBA00021901"/>
    </source>
</evidence>
<dbReference type="GO" id="GO:0034628">
    <property type="term" value="P:'de novo' NAD+ biosynthetic process from L-aspartate"/>
    <property type="evidence" value="ECO:0007669"/>
    <property type="project" value="TreeGrafter"/>
</dbReference>
<evidence type="ECO:0000256" key="6">
    <source>
        <dbReference type="ARBA" id="ARBA00022630"/>
    </source>
</evidence>
<feature type="domain" description="FAD-dependent oxidoreductase 2 FAD-binding" evidence="14">
    <location>
        <begin position="8"/>
        <end position="369"/>
    </location>
</feature>
<evidence type="ECO:0000256" key="10">
    <source>
        <dbReference type="ARBA" id="ARBA00029426"/>
    </source>
</evidence>
<comment type="pathway">
    <text evidence="2">Cofactor biosynthesis; NAD(+) biosynthesis; iminoaspartate from L-aspartate (oxidase route): step 1/1.</text>
</comment>
<comment type="similarity">
    <text evidence="3">Belongs to the FAD-dependent oxidoreductase 2 family. NadB subfamily.</text>
</comment>
<evidence type="ECO:0000256" key="9">
    <source>
        <dbReference type="ARBA" id="ARBA00023002"/>
    </source>
</evidence>
<dbReference type="GO" id="GO:0008734">
    <property type="term" value="F:L-aspartate oxidase activity"/>
    <property type="evidence" value="ECO:0007669"/>
    <property type="project" value="UniProtKB-EC"/>
</dbReference>
<feature type="region of interest" description="Disordered" evidence="13">
    <location>
        <begin position="391"/>
        <end position="424"/>
    </location>
</feature>
<dbReference type="EMBL" id="BAGZ01000005">
    <property type="protein sequence ID" value="GAB77573.1"/>
    <property type="molecule type" value="Genomic_DNA"/>
</dbReference>
<evidence type="ECO:0000256" key="3">
    <source>
        <dbReference type="ARBA" id="ARBA00008562"/>
    </source>
</evidence>
<evidence type="ECO:0000256" key="7">
    <source>
        <dbReference type="ARBA" id="ARBA00022642"/>
    </source>
</evidence>
<evidence type="ECO:0000256" key="1">
    <source>
        <dbReference type="ARBA" id="ARBA00001974"/>
    </source>
</evidence>
<dbReference type="SUPFAM" id="SSF46977">
    <property type="entry name" value="Succinate dehydrogenase/fumarate reductase flavoprotein C-terminal domain"/>
    <property type="match status" value="1"/>
</dbReference>
<dbReference type="Pfam" id="PF02910">
    <property type="entry name" value="Succ_DH_flav_C"/>
    <property type="match status" value="1"/>
</dbReference>
<comment type="caution">
    <text evidence="16">The sequence shown here is derived from an EMBL/GenBank/DDBJ whole genome shotgun (WGS) entry which is preliminary data.</text>
</comment>
<dbReference type="UniPathway" id="UPA00253">
    <property type="reaction ID" value="UER00326"/>
</dbReference>
<keyword evidence="8" id="KW-0274">FAD</keyword>
<dbReference type="PANTHER" id="PTHR42716:SF2">
    <property type="entry name" value="L-ASPARTATE OXIDASE, CHLOROPLASTIC"/>
    <property type="match status" value="1"/>
</dbReference>
<dbReference type="GO" id="GO:0033765">
    <property type="term" value="F:steroid dehydrogenase activity, acting on the CH-CH group of donors"/>
    <property type="evidence" value="ECO:0007669"/>
    <property type="project" value="UniProtKB-ARBA"/>
</dbReference>
<dbReference type="Gene3D" id="1.20.58.100">
    <property type="entry name" value="Fumarate reductase/succinate dehydrogenase flavoprotein-like, C-terminal domain"/>
    <property type="match status" value="1"/>
</dbReference>
<evidence type="ECO:0000256" key="2">
    <source>
        <dbReference type="ARBA" id="ARBA00004950"/>
    </source>
</evidence>
<proteinExistence type="inferred from homology"/>
<dbReference type="InterPro" id="IPR005288">
    <property type="entry name" value="NadB"/>
</dbReference>
<dbReference type="AlphaFoldDB" id="K6V5U0"/>
<dbReference type="InterPro" id="IPR037099">
    <property type="entry name" value="Fum_R/Succ_DH_flav-like_C_sf"/>
</dbReference>
<feature type="domain" description="Fumarate reductase/succinate dehydrogenase flavoprotein-like C-terminal" evidence="15">
    <location>
        <begin position="462"/>
        <end position="486"/>
    </location>
</feature>
<dbReference type="Gene3D" id="3.90.700.10">
    <property type="entry name" value="Succinate dehydrogenase/fumarate reductase flavoprotein, catalytic domain"/>
    <property type="match status" value="1"/>
</dbReference>
<comment type="catalytic activity">
    <reaction evidence="12">
        <text>L-aspartate + O2 = iminosuccinate + H2O2</text>
        <dbReference type="Rhea" id="RHEA:25876"/>
        <dbReference type="ChEBI" id="CHEBI:15379"/>
        <dbReference type="ChEBI" id="CHEBI:16240"/>
        <dbReference type="ChEBI" id="CHEBI:29991"/>
        <dbReference type="ChEBI" id="CHEBI:77875"/>
        <dbReference type="EC" id="1.4.3.16"/>
    </reaction>
    <physiologicalReaction direction="left-to-right" evidence="12">
        <dbReference type="Rhea" id="RHEA:25877"/>
    </physiologicalReaction>
</comment>
<dbReference type="SUPFAM" id="SSF51905">
    <property type="entry name" value="FAD/NAD(P)-binding domain"/>
    <property type="match status" value="1"/>
</dbReference>
<dbReference type="InterPro" id="IPR027477">
    <property type="entry name" value="Succ_DH/fumarate_Rdtase_cat_sf"/>
</dbReference>
<evidence type="ECO:0000313" key="17">
    <source>
        <dbReference type="Proteomes" id="UP000008495"/>
    </source>
</evidence>
<keyword evidence="17" id="KW-1185">Reference proteome</keyword>
<evidence type="ECO:0000256" key="8">
    <source>
        <dbReference type="ARBA" id="ARBA00022827"/>
    </source>
</evidence>
<dbReference type="PRINTS" id="PR00368">
    <property type="entry name" value="FADPNR"/>
</dbReference>
<keyword evidence="9" id="KW-0560">Oxidoreductase</keyword>
<dbReference type="InterPro" id="IPR015939">
    <property type="entry name" value="Fum_Rdtase/Succ_DH_flav-like_C"/>
</dbReference>
<dbReference type="EC" id="1.4.3.16" evidence="4"/>
<accession>K6V5U0</accession>
<dbReference type="InterPro" id="IPR036188">
    <property type="entry name" value="FAD/NAD-bd_sf"/>
</dbReference>
<organism evidence="16 17">
    <name type="scientific">Austwickia chelonae NBRC 105200</name>
    <dbReference type="NCBI Taxonomy" id="1184607"/>
    <lineage>
        <taxon>Bacteria</taxon>
        <taxon>Bacillati</taxon>
        <taxon>Actinomycetota</taxon>
        <taxon>Actinomycetes</taxon>
        <taxon>Micrococcales</taxon>
        <taxon>Dermatophilaceae</taxon>
        <taxon>Austwickia</taxon>
    </lineage>
</organism>
<keyword evidence="6" id="KW-0285">Flavoprotein</keyword>
<dbReference type="PANTHER" id="PTHR42716">
    <property type="entry name" value="L-ASPARTATE OXIDASE"/>
    <property type="match status" value="1"/>
</dbReference>